<dbReference type="PIRSF" id="PIRSF016599">
    <property type="entry name" value="Xaa-His_dipept"/>
    <property type="match status" value="1"/>
</dbReference>
<dbReference type="GO" id="GO:0046872">
    <property type="term" value="F:metal ion binding"/>
    <property type="evidence" value="ECO:0007669"/>
    <property type="project" value="UniProtKB-KW"/>
</dbReference>
<evidence type="ECO:0000256" key="4">
    <source>
        <dbReference type="ARBA" id="ARBA00022723"/>
    </source>
</evidence>
<dbReference type="PRINTS" id="PR00934">
    <property type="entry name" value="XHISDIPTASE"/>
</dbReference>
<reference evidence="12 14" key="2">
    <citation type="submission" date="2024-07" db="EMBL/GenBank/DDBJ databases">
        <authorList>
            <person name="Akdeniz Z."/>
        </authorList>
    </citation>
    <scope>NUCLEOTIDE SEQUENCE [LARGE SCALE GENOMIC DNA]</scope>
</reference>
<keyword evidence="7" id="KW-0482">Metalloprotease</keyword>
<dbReference type="GO" id="GO:0005829">
    <property type="term" value="C:cytosol"/>
    <property type="evidence" value="ECO:0007669"/>
    <property type="project" value="TreeGrafter"/>
</dbReference>
<evidence type="ECO:0000256" key="1">
    <source>
        <dbReference type="ARBA" id="ARBA00001941"/>
    </source>
</evidence>
<dbReference type="EMBL" id="CAXDID020000179">
    <property type="protein sequence ID" value="CAL6049367.1"/>
    <property type="molecule type" value="Genomic_DNA"/>
</dbReference>
<dbReference type="InterPro" id="IPR036264">
    <property type="entry name" value="Bact_exopeptidase_dim_dom"/>
</dbReference>
<dbReference type="Gene3D" id="3.40.630.10">
    <property type="entry name" value="Zn peptidases"/>
    <property type="match status" value="2"/>
</dbReference>
<dbReference type="FunFam" id="3.40.630.10:FF:000018">
    <property type="entry name" value="Aminoacyl-histidine dipeptidase PepD"/>
    <property type="match status" value="1"/>
</dbReference>
<keyword evidence="8" id="KW-0170">Cobalt</keyword>
<dbReference type="Pfam" id="PF07687">
    <property type="entry name" value="M20_dimer"/>
    <property type="match status" value="1"/>
</dbReference>
<dbReference type="AlphaFoldDB" id="A0AA86N5E6"/>
<evidence type="ECO:0000313" key="10">
    <source>
        <dbReference type="EMBL" id="CAI9913065.1"/>
    </source>
</evidence>
<gene>
    <name evidence="12" type="ORF">HINF_LOCUS43221</name>
    <name evidence="11" type="ORF">HINF_LOCUS44379</name>
    <name evidence="10" type="ORF">HINF_LOCUS710</name>
    <name evidence="13" type="ORF">HINF_LOCUS72573</name>
</gene>
<keyword evidence="6" id="KW-0862">Zinc</keyword>
<evidence type="ECO:0000259" key="9">
    <source>
        <dbReference type="Pfam" id="PF07687"/>
    </source>
</evidence>
<evidence type="ECO:0000256" key="6">
    <source>
        <dbReference type="ARBA" id="ARBA00022833"/>
    </source>
</evidence>
<keyword evidence="5" id="KW-0378">Hydrolase</keyword>
<protein>
    <submittedName>
        <fullName evidence="10">Aminoacyl-histidine dipeptidase</fullName>
    </submittedName>
    <submittedName>
        <fullName evidence="12">Aminoacyl-histidine_dipeptidase</fullName>
    </submittedName>
</protein>
<dbReference type="NCBIfam" id="TIGR01893">
    <property type="entry name" value="aa-his-dipept"/>
    <property type="match status" value="1"/>
</dbReference>
<reference evidence="10" key="1">
    <citation type="submission" date="2023-06" db="EMBL/GenBank/DDBJ databases">
        <authorList>
            <person name="Kurt Z."/>
        </authorList>
    </citation>
    <scope>NUCLEOTIDE SEQUENCE</scope>
</reference>
<evidence type="ECO:0000313" key="12">
    <source>
        <dbReference type="EMBL" id="CAL6049367.1"/>
    </source>
</evidence>
<keyword evidence="3" id="KW-0645">Protease</keyword>
<evidence type="ECO:0000256" key="5">
    <source>
        <dbReference type="ARBA" id="ARBA00022801"/>
    </source>
</evidence>
<evidence type="ECO:0000256" key="2">
    <source>
        <dbReference type="ARBA" id="ARBA00001947"/>
    </source>
</evidence>
<evidence type="ECO:0000256" key="8">
    <source>
        <dbReference type="ARBA" id="ARBA00023285"/>
    </source>
</evidence>
<dbReference type="EMBL" id="CATOUU010000879">
    <property type="protein sequence ID" value="CAI9956734.1"/>
    <property type="molecule type" value="Genomic_DNA"/>
</dbReference>
<dbReference type="SUPFAM" id="SSF55031">
    <property type="entry name" value="Bacterial exopeptidase dimerisation domain"/>
    <property type="match status" value="1"/>
</dbReference>
<dbReference type="GO" id="GO:0006508">
    <property type="term" value="P:proteolysis"/>
    <property type="evidence" value="ECO:0007669"/>
    <property type="project" value="UniProtKB-KW"/>
</dbReference>
<accession>A0AA86N5E6</accession>
<evidence type="ECO:0000313" key="11">
    <source>
        <dbReference type="EMBL" id="CAI9956734.1"/>
    </source>
</evidence>
<dbReference type="InterPro" id="IPR002933">
    <property type="entry name" value="Peptidase_M20"/>
</dbReference>
<keyword evidence="14" id="KW-1185">Reference proteome</keyword>
<comment type="caution">
    <text evidence="10">The sequence shown here is derived from an EMBL/GenBank/DDBJ whole genome shotgun (WGS) entry which is preliminary data.</text>
</comment>
<evidence type="ECO:0000313" key="13">
    <source>
        <dbReference type="EMBL" id="CAL6104086.1"/>
    </source>
</evidence>
<sequence length="515" mass="56256">MSLTENNMKVLEQLPKGYHAVFAEFVKMCEIPHGSGNRAGITSHLKKWAEEHKFEVVVDEIDNVLIRVPATPGCESTPGICLQGHTDMVCVKSPEVVHDFHKDPLKLRIEDGWLKATGTTLGADNGVGIAMGMAAALDKNLKHGPIELLFTSDEEIGLIGASALKTCLKSKYLLNLDSEDFGDITISCAGGFRVTFEKEFQRSALEEAYKVYEVHVHGYLGGHSGVEINLHRANAIKQLAKVINQFPAKAEARIISMVGGTAHNAIPAFCKATFALKTCSGCACQAGCNPENKIKDLFALIHEAFKSEKASIDVKQIETKEQAFSAADSKNIINTLINMPHGPLRVSQDVKDFVETSFATTVLETRGNVMHILGSGRSCHEQELDYLYQQCVALAQLAGWTASEQLARYAGWPAKMDSPLIAITESATKKFSDHVKICAIHAGLEAGMICKCHPGMDAISIGPTILSPHSPQERCLIDTVGKCYEIRPLLCDKPSYINFTILETSIKRLNFALFL</sequence>
<organism evidence="10">
    <name type="scientific">Hexamita inflata</name>
    <dbReference type="NCBI Taxonomy" id="28002"/>
    <lineage>
        <taxon>Eukaryota</taxon>
        <taxon>Metamonada</taxon>
        <taxon>Diplomonadida</taxon>
        <taxon>Hexamitidae</taxon>
        <taxon>Hexamitinae</taxon>
        <taxon>Hexamita</taxon>
    </lineage>
</organism>
<keyword evidence="4" id="KW-0479">Metal-binding</keyword>
<evidence type="ECO:0000256" key="7">
    <source>
        <dbReference type="ARBA" id="ARBA00023049"/>
    </source>
</evidence>
<dbReference type="GO" id="GO:0070573">
    <property type="term" value="F:metallodipeptidase activity"/>
    <property type="evidence" value="ECO:0007669"/>
    <property type="project" value="TreeGrafter"/>
</dbReference>
<comment type="cofactor">
    <cofactor evidence="1">
        <name>Co(2+)</name>
        <dbReference type="ChEBI" id="CHEBI:48828"/>
    </cofactor>
</comment>
<dbReference type="PANTHER" id="PTHR43501:SF1">
    <property type="entry name" value="CYTOSOL NON-SPECIFIC DIPEPTIDASE"/>
    <property type="match status" value="1"/>
</dbReference>
<dbReference type="Proteomes" id="UP001642409">
    <property type="component" value="Unassembled WGS sequence"/>
</dbReference>
<dbReference type="Pfam" id="PF01546">
    <property type="entry name" value="Peptidase_M20"/>
    <property type="match status" value="1"/>
</dbReference>
<dbReference type="EMBL" id="CATOUU010000017">
    <property type="protein sequence ID" value="CAI9913065.1"/>
    <property type="molecule type" value="Genomic_DNA"/>
</dbReference>
<name>A0AA86N5E6_9EUKA</name>
<dbReference type="InterPro" id="IPR011650">
    <property type="entry name" value="Peptidase_M20_dimer"/>
</dbReference>
<dbReference type="FunFam" id="3.40.630.10:FF:000015">
    <property type="entry name" value="Aminoacyl-histidine dipeptidase PepD"/>
    <property type="match status" value="1"/>
</dbReference>
<evidence type="ECO:0000313" key="14">
    <source>
        <dbReference type="Proteomes" id="UP001642409"/>
    </source>
</evidence>
<dbReference type="InterPro" id="IPR001160">
    <property type="entry name" value="Peptidase_M20C"/>
</dbReference>
<comment type="cofactor">
    <cofactor evidence="2">
        <name>Zn(2+)</name>
        <dbReference type="ChEBI" id="CHEBI:29105"/>
    </cofactor>
</comment>
<dbReference type="PANTHER" id="PTHR43501">
    <property type="entry name" value="CYTOSOL NON-SPECIFIC DIPEPTIDASE"/>
    <property type="match status" value="1"/>
</dbReference>
<evidence type="ECO:0000256" key="3">
    <source>
        <dbReference type="ARBA" id="ARBA00022670"/>
    </source>
</evidence>
<proteinExistence type="predicted"/>
<dbReference type="SUPFAM" id="SSF53187">
    <property type="entry name" value="Zn-dependent exopeptidases"/>
    <property type="match status" value="1"/>
</dbReference>
<feature type="domain" description="Peptidase M20 dimerisation" evidence="9">
    <location>
        <begin position="217"/>
        <end position="309"/>
    </location>
</feature>
<dbReference type="EMBL" id="CAXDID020000577">
    <property type="protein sequence ID" value="CAL6104086.1"/>
    <property type="molecule type" value="Genomic_DNA"/>
</dbReference>